<dbReference type="Gene3D" id="3.20.20.80">
    <property type="entry name" value="Glycosidases"/>
    <property type="match status" value="1"/>
</dbReference>
<proteinExistence type="predicted"/>
<comment type="caution">
    <text evidence="6">The sequence shown here is derived from an EMBL/GenBank/DDBJ whole genome shotgun (WGS) entry which is preliminary data.</text>
</comment>
<keyword evidence="2" id="KW-0732">Signal</keyword>
<dbReference type="PANTHER" id="PTHR12872:SF1">
    <property type="entry name" value="ALPHA-N-ACETYLGLUCOSAMINIDASE"/>
    <property type="match status" value="1"/>
</dbReference>
<evidence type="ECO:0000256" key="2">
    <source>
        <dbReference type="SAM" id="SignalP"/>
    </source>
</evidence>
<dbReference type="Proteomes" id="UP001431209">
    <property type="component" value="Unassembled WGS sequence"/>
</dbReference>
<dbReference type="AlphaFoldDB" id="A0AAW2YYX6"/>
<dbReference type="Gene3D" id="3.30.379.10">
    <property type="entry name" value="Chitobiase/beta-hexosaminidase domain 2-like"/>
    <property type="match status" value="1"/>
</dbReference>
<evidence type="ECO:0000259" key="4">
    <source>
        <dbReference type="Pfam" id="PF12971"/>
    </source>
</evidence>
<dbReference type="PANTHER" id="PTHR12872">
    <property type="entry name" value="ALPHA-N-ACETYLGLUCOSAMINIDASE"/>
    <property type="match status" value="1"/>
</dbReference>
<sequence>MIKQVFIVALLISIALGVSVHVNDPSVDVAKGLVFRLLPDHVNIFKFEVIPPPSGEKEYDVYELETSTDGLIIIRGNNAGSMAAALNHYLKYHCFCQVSWGADNLDIPKPHPKIKEKIRVTTIHKHRYYMNTCTHGYSTVWWDWKRWEREIDWMALNSINAPLMFTGQEKIWQETYDELKISTKGFFSGPAFLPWNRMGNLIGWAGPLSSHWLSTQLDLAKQIVKREREFGMKPILPAFNGYVPPRLNETYPSAKVVQMKQWGAFPGTYFLDPLDPLFQRIGVTFLSKLSQALNGTDHLYNADPFNEMTPPSKEEQYLSKVSSSIYSSMYQVDSHATWIMQAWFLAVDDFWKPPVARALLNAVPRDNLIMLDLYAEVSPVWTETSEFYDHHFIWCMLHNFGGRPGLYGKLPDVNKMLFKSISTAKNTMSGIGLSMEAIENNPIAYDFVTDMTWRREQVADMNEWVNDYADRRYGLPNKKSNDDVALAREAWRLLLSGPYNCSTDQMGASGSVVAATPGLNITGVSFAPLFIYYDVKSHLESRLINMIWLIVGMQCLSALALDVYKNIQSSFASKNVELFRKESEKLKRIMFDMEKLASTNKNFMLGTWTSSAKKWAGGDELEKSHLESNARLLVTTWNSPKWGAWEYAYRMWSGIIMDLYVPRWDIFFDECEEALVNNVPFDKERFNNRVTRNDWAWVYSDWEYTDQETGDTLEVIKQIYDYYFY</sequence>
<dbReference type="Pfam" id="PF12971">
    <property type="entry name" value="NAGLU_N"/>
    <property type="match status" value="1"/>
</dbReference>
<dbReference type="Gene3D" id="1.20.120.670">
    <property type="entry name" value="N-acetyl-b-d-glucoasminidase"/>
    <property type="match status" value="2"/>
</dbReference>
<accession>A0AAW2YYX6</accession>
<gene>
    <name evidence="6" type="ORF">AKO1_013035</name>
</gene>
<feature type="signal peptide" evidence="2">
    <location>
        <begin position="1"/>
        <end position="17"/>
    </location>
</feature>
<organism evidence="6 7">
    <name type="scientific">Acrasis kona</name>
    <dbReference type="NCBI Taxonomy" id="1008807"/>
    <lineage>
        <taxon>Eukaryota</taxon>
        <taxon>Discoba</taxon>
        <taxon>Heterolobosea</taxon>
        <taxon>Tetramitia</taxon>
        <taxon>Eutetramitia</taxon>
        <taxon>Acrasidae</taxon>
        <taxon>Acrasis</taxon>
    </lineage>
</organism>
<dbReference type="EMBL" id="JAOPGA020000842">
    <property type="protein sequence ID" value="KAL0482365.1"/>
    <property type="molecule type" value="Genomic_DNA"/>
</dbReference>
<evidence type="ECO:0000256" key="1">
    <source>
        <dbReference type="ARBA" id="ARBA00022801"/>
    </source>
</evidence>
<feature type="chain" id="PRO_5043722038" evidence="2">
    <location>
        <begin position="18"/>
        <end position="725"/>
    </location>
</feature>
<dbReference type="Pfam" id="PF12972">
    <property type="entry name" value="NAGLU_C"/>
    <property type="match status" value="2"/>
</dbReference>
<feature type="domain" description="Alpha-N-acetylglucosaminidase N-terminal" evidence="4">
    <location>
        <begin position="30"/>
        <end position="112"/>
    </location>
</feature>
<dbReference type="InterPro" id="IPR007781">
    <property type="entry name" value="NAGLU"/>
</dbReference>
<evidence type="ECO:0000313" key="6">
    <source>
        <dbReference type="EMBL" id="KAL0482365.1"/>
    </source>
</evidence>
<keyword evidence="1" id="KW-0378">Hydrolase</keyword>
<dbReference type="InterPro" id="IPR024732">
    <property type="entry name" value="NAGLU_C"/>
</dbReference>
<dbReference type="InterPro" id="IPR029018">
    <property type="entry name" value="Hex-like_dom2"/>
</dbReference>
<feature type="domain" description="Alpha-N-acetylglucosaminidase C-terminal" evidence="5">
    <location>
        <begin position="551"/>
        <end position="721"/>
    </location>
</feature>
<reference evidence="6 7" key="1">
    <citation type="submission" date="2024-03" db="EMBL/GenBank/DDBJ databases">
        <title>The Acrasis kona genome and developmental transcriptomes reveal deep origins of eukaryotic multicellular pathways.</title>
        <authorList>
            <person name="Sheikh S."/>
            <person name="Fu C.-J."/>
            <person name="Brown M.W."/>
            <person name="Baldauf S.L."/>
        </authorList>
    </citation>
    <scope>NUCLEOTIDE SEQUENCE [LARGE SCALE GENOMIC DNA]</scope>
    <source>
        <strain evidence="6 7">ATCC MYA-3509</strain>
    </source>
</reference>
<evidence type="ECO:0000313" key="7">
    <source>
        <dbReference type="Proteomes" id="UP001431209"/>
    </source>
</evidence>
<evidence type="ECO:0000259" key="5">
    <source>
        <dbReference type="Pfam" id="PF12972"/>
    </source>
</evidence>
<protein>
    <submittedName>
        <fullName evidence="6">Alpha-N-acetylglucosaminidase-NAGLU</fullName>
    </submittedName>
</protein>
<dbReference type="Pfam" id="PF05089">
    <property type="entry name" value="NAGLU"/>
    <property type="match status" value="1"/>
</dbReference>
<feature type="domain" description="Alpha-N-acetylglucosaminidase tim-barrel" evidence="3">
    <location>
        <begin position="127"/>
        <end position="454"/>
    </location>
</feature>
<dbReference type="InterPro" id="IPR024733">
    <property type="entry name" value="NAGLU_tim-barrel"/>
</dbReference>
<dbReference type="GO" id="GO:0016787">
    <property type="term" value="F:hydrolase activity"/>
    <property type="evidence" value="ECO:0007669"/>
    <property type="project" value="UniProtKB-KW"/>
</dbReference>
<name>A0AAW2YYX6_9EUKA</name>
<dbReference type="InterPro" id="IPR024240">
    <property type="entry name" value="NAGLU_N"/>
</dbReference>
<evidence type="ECO:0000259" key="3">
    <source>
        <dbReference type="Pfam" id="PF05089"/>
    </source>
</evidence>
<keyword evidence="7" id="KW-1185">Reference proteome</keyword>
<feature type="domain" description="Alpha-N-acetylglucosaminidase C-terminal" evidence="5">
    <location>
        <begin position="464"/>
        <end position="524"/>
    </location>
</feature>